<dbReference type="PANTHER" id="PTHR33913">
    <property type="entry name" value="ALEURONE LAYER MORPHOGENESIS PROTEIN"/>
    <property type="match status" value="1"/>
</dbReference>
<reference evidence="3" key="1">
    <citation type="submission" date="2025-05" db="UniProtKB">
        <authorList>
            <consortium name="RefSeq"/>
        </authorList>
    </citation>
    <scope>NUCLEOTIDE SEQUENCE [LARGE SCALE GENOMIC DNA]</scope>
</reference>
<evidence type="ECO:0000313" key="4">
    <source>
        <dbReference type="RefSeq" id="XP_030536476.1"/>
    </source>
</evidence>
<evidence type="ECO:0000259" key="2">
    <source>
        <dbReference type="Pfam" id="PF25502"/>
    </source>
</evidence>
<feature type="domain" description="DUF7915" evidence="2">
    <location>
        <begin position="114"/>
        <end position="262"/>
    </location>
</feature>
<name>A0A8B8PNW6_9MYRT</name>
<dbReference type="RefSeq" id="XP_030536476.1">
    <property type="nucleotide sequence ID" value="XM_030680616.2"/>
</dbReference>
<dbReference type="Pfam" id="PF25502">
    <property type="entry name" value="DUF7915"/>
    <property type="match status" value="1"/>
</dbReference>
<keyword evidence="3" id="KW-1185">Reference proteome</keyword>
<proteinExistence type="predicted"/>
<feature type="domain" description="DUF7913" evidence="1">
    <location>
        <begin position="1"/>
        <end position="78"/>
    </location>
</feature>
<evidence type="ECO:0000313" key="3">
    <source>
        <dbReference type="Proteomes" id="UP000827889"/>
    </source>
</evidence>
<organism evidence="3 4">
    <name type="scientific">Rhodamnia argentea</name>
    <dbReference type="NCBI Taxonomy" id="178133"/>
    <lineage>
        <taxon>Eukaryota</taxon>
        <taxon>Viridiplantae</taxon>
        <taxon>Streptophyta</taxon>
        <taxon>Embryophyta</taxon>
        <taxon>Tracheophyta</taxon>
        <taxon>Spermatophyta</taxon>
        <taxon>Magnoliopsida</taxon>
        <taxon>eudicotyledons</taxon>
        <taxon>Gunneridae</taxon>
        <taxon>Pentapetalae</taxon>
        <taxon>rosids</taxon>
        <taxon>malvids</taxon>
        <taxon>Myrtales</taxon>
        <taxon>Myrtaceae</taxon>
        <taxon>Myrtoideae</taxon>
        <taxon>Myrteae</taxon>
        <taxon>Australasian group</taxon>
        <taxon>Rhodamnia</taxon>
    </lineage>
</organism>
<evidence type="ECO:0000259" key="1">
    <source>
        <dbReference type="Pfam" id="PF25500"/>
    </source>
</evidence>
<sequence>MHGVVILYNYYHRKQHRQLEFLGFESFCKLILGFNPPLLEYMKFMRKSDDAELIDPDKQLSLVEKTIMDACDLCMRLNASKDSPDIEGWAISEVIVFLVDSRKENCLLKFSSVTEGVWSLIEKDVDISNQSPEGMPELKRYKKKRITKKPWRDDSGVNEDAMQQLAFSSVREAADISQACLSILESHTVYSLGKEKSASRFYIMQCAQPTSKDAIQVPIKYAIDSLQGPLIRKVSHKWTITPVVEYFHVLPYAGILSNWFSRDASPNHLESLKVDSVTVQVNMEEDEVSVLTEEKYNNIHSSEPNTSFMKRKLNDLHDVTSEDMMVENKCQSSIPECRSNKSTAGNNVNNITLLDKEPILSSDCALVTCQSTSEDLEKIYSVLASKEDTLSQTALRVLLKKRAKLSLQQRNIEDEIAKCDKCIHTIMNGGAAALALKIDSIVDGCNFLCLKTSAHERTNAHLEGQPLPHYTDVKLTDVIYRKSPCQELDDMCDENTWILPTYHICVTDGGYVAKVTVKGTGFECSTDGDPHSTPEEARESAAANTLVILKSTASKG</sequence>
<gene>
    <name evidence="4" type="primary">LOC115745196</name>
</gene>
<dbReference type="PANTHER" id="PTHR33913:SF1">
    <property type="entry name" value="DRBM DOMAIN-CONTAINING PROTEIN"/>
    <property type="match status" value="1"/>
</dbReference>
<dbReference type="Proteomes" id="UP000827889">
    <property type="component" value="Chromosome 1"/>
</dbReference>
<dbReference type="GeneID" id="115745196"/>
<dbReference type="Pfam" id="PF25500">
    <property type="entry name" value="DUF7913"/>
    <property type="match status" value="1"/>
</dbReference>
<accession>A0A8B8PNW6</accession>
<dbReference type="InterPro" id="IPR057235">
    <property type="entry name" value="DUF7913"/>
</dbReference>
<protein>
    <submittedName>
        <fullName evidence="4">Uncharacterized protein LOC115745196 isoform X2</fullName>
    </submittedName>
</protein>
<dbReference type="SUPFAM" id="SSF54768">
    <property type="entry name" value="dsRNA-binding domain-like"/>
    <property type="match status" value="1"/>
</dbReference>
<dbReference type="AlphaFoldDB" id="A0A8B8PNW6"/>
<reference evidence="4" key="2">
    <citation type="submission" date="2025-08" db="UniProtKB">
        <authorList>
            <consortium name="RefSeq"/>
        </authorList>
    </citation>
    <scope>IDENTIFICATION</scope>
    <source>
        <tissue evidence="4">Leaf</tissue>
    </source>
</reference>
<dbReference type="InterPro" id="IPR057237">
    <property type="entry name" value="DUF7915"/>
</dbReference>